<reference evidence="7" key="1">
    <citation type="submission" date="2021-05" db="EMBL/GenBank/DDBJ databases">
        <title>The genome of the haptophyte Pavlova lutheri (Diacronema luteri, Pavlovales) - a model for lipid biosynthesis in eukaryotic algae.</title>
        <authorList>
            <person name="Hulatt C.J."/>
            <person name="Posewitz M.C."/>
        </authorList>
    </citation>
    <scope>NUCLEOTIDE SEQUENCE</scope>
    <source>
        <strain evidence="7">NIVA-4/92</strain>
    </source>
</reference>
<comment type="caution">
    <text evidence="7">The sequence shown here is derived from an EMBL/GenBank/DDBJ whole genome shotgun (WGS) entry which is preliminary data.</text>
</comment>
<feature type="compositionally biased region" description="Low complexity" evidence="6">
    <location>
        <begin position="325"/>
        <end position="335"/>
    </location>
</feature>
<sequence length="606" mass="61405">MNSTVPRFPRDPVIVGRVIGPETYDPRAKPGIEIREPEKKSTPFASLVRRFDDPASSFERSLGPGAYEPNFNAAMGRSGLVDTHEPHHRSPPFASKLARFNTIGMGRGPEPTPPPYFDPQREAIKWQTQSSVAAAWARASRWRAAEAEACPYPLRPDYYNVDASTAVPRCQVLTPLIYDYQAAQRALADEERTAHEAKRTAARLRSPGAGAGAGGADGGKQARGGAGGRGESPMPVPAGPPGLDFSFQEHTGLSGWLNEAPVEDGCGRLPKKVALPPPREALERAAATAVTAVTADATSTAGSAAGAAARRATSHAPSGGGGNGPPTAAGSAAGDGADGHGALEFRYVAQALRADNNRIADLSNLPTVLTKLLLHPAALLSLDLSSNQITTLGDAPFTACPHLQTLLLHDNRIGANRTGTNRTGTNRTGASPAVATGSGSGSGGGGGVRGQDGGGGKAQPASGGADAGEAGKGGGGSAVAHAGLEALGCILPLAELRRLTVYGNPVADTTPQLRLLLLAALPSLKALDGSTATQRERADAATLAASAVGRKALRPLRHAMRRALGGGVDAGGAGDGAAPAAGSAGAFSGAPGPISRLSSSANANAR</sequence>
<dbReference type="PANTHER" id="PTHR46545">
    <property type="entry name" value="LEUCINE-RICH REPEAT-CONTAINING PROTEIN 51"/>
    <property type="match status" value="1"/>
</dbReference>
<organism evidence="7 8">
    <name type="scientific">Diacronema lutheri</name>
    <name type="common">Unicellular marine alga</name>
    <name type="synonym">Monochrysis lutheri</name>
    <dbReference type="NCBI Taxonomy" id="2081491"/>
    <lineage>
        <taxon>Eukaryota</taxon>
        <taxon>Haptista</taxon>
        <taxon>Haptophyta</taxon>
        <taxon>Pavlovophyceae</taxon>
        <taxon>Pavlovales</taxon>
        <taxon>Pavlovaceae</taxon>
        <taxon>Diacronema</taxon>
    </lineage>
</organism>
<evidence type="ECO:0000256" key="6">
    <source>
        <dbReference type="SAM" id="MobiDB-lite"/>
    </source>
</evidence>
<keyword evidence="8" id="KW-1185">Reference proteome</keyword>
<feature type="region of interest" description="Disordered" evidence="6">
    <location>
        <begin position="299"/>
        <end position="335"/>
    </location>
</feature>
<feature type="compositionally biased region" description="Low complexity" evidence="6">
    <location>
        <begin position="415"/>
        <end position="430"/>
    </location>
</feature>
<proteinExistence type="predicted"/>
<feature type="region of interest" description="Disordered" evidence="6">
    <location>
        <begin position="415"/>
        <end position="476"/>
    </location>
</feature>
<feature type="compositionally biased region" description="Gly residues" evidence="6">
    <location>
        <begin position="209"/>
        <end position="230"/>
    </location>
</feature>
<evidence type="ECO:0000256" key="4">
    <source>
        <dbReference type="ARBA" id="ARBA00022614"/>
    </source>
</evidence>
<evidence type="ECO:0000256" key="3">
    <source>
        <dbReference type="ARBA" id="ARBA00022490"/>
    </source>
</evidence>
<dbReference type="SUPFAM" id="SSF52047">
    <property type="entry name" value="RNI-like"/>
    <property type="match status" value="1"/>
</dbReference>
<dbReference type="InterPro" id="IPR032675">
    <property type="entry name" value="LRR_dom_sf"/>
</dbReference>
<feature type="region of interest" description="Disordered" evidence="6">
    <location>
        <begin position="574"/>
        <end position="606"/>
    </location>
</feature>
<comment type="subcellular location">
    <subcellularLocation>
        <location evidence="1">Cytoplasm</location>
    </subcellularLocation>
</comment>
<accession>A0A8J5X7C0</accession>
<dbReference type="PROSITE" id="PS51450">
    <property type="entry name" value="LRR"/>
    <property type="match status" value="1"/>
</dbReference>
<name>A0A8J5X7C0_DIALT</name>
<feature type="compositionally biased region" description="Low complexity" evidence="6">
    <location>
        <begin position="299"/>
        <end position="317"/>
    </location>
</feature>
<feature type="region of interest" description="Disordered" evidence="6">
    <location>
        <begin position="191"/>
        <end position="249"/>
    </location>
</feature>
<keyword evidence="4" id="KW-0433">Leucine-rich repeat</keyword>
<evidence type="ECO:0000256" key="5">
    <source>
        <dbReference type="ARBA" id="ARBA00022737"/>
    </source>
</evidence>
<feature type="compositionally biased region" description="Low complexity" evidence="6">
    <location>
        <begin position="458"/>
        <end position="468"/>
    </location>
</feature>
<dbReference type="AlphaFoldDB" id="A0A8J5X7C0"/>
<feature type="compositionally biased region" description="Low complexity" evidence="6">
    <location>
        <begin position="576"/>
        <end position="606"/>
    </location>
</feature>
<protein>
    <recommendedName>
        <fullName evidence="2">Leucine-rich repeat-containing protein 51</fullName>
    </recommendedName>
</protein>
<gene>
    <name evidence="7" type="ORF">KFE25_000889</name>
</gene>
<dbReference type="Proteomes" id="UP000751190">
    <property type="component" value="Unassembled WGS sequence"/>
</dbReference>
<evidence type="ECO:0000256" key="2">
    <source>
        <dbReference type="ARBA" id="ARBA00014223"/>
    </source>
</evidence>
<dbReference type="InterPro" id="IPR001611">
    <property type="entry name" value="Leu-rich_rpt"/>
</dbReference>
<keyword evidence="3" id="KW-0963">Cytoplasm</keyword>
<evidence type="ECO:0000313" key="7">
    <source>
        <dbReference type="EMBL" id="KAG8457195.1"/>
    </source>
</evidence>
<dbReference type="PANTHER" id="PTHR46545:SF1">
    <property type="entry name" value="LEUCINE-RICH REPEAT-CONTAINING PROTEIN 51"/>
    <property type="match status" value="1"/>
</dbReference>
<dbReference type="GO" id="GO:0005737">
    <property type="term" value="C:cytoplasm"/>
    <property type="evidence" value="ECO:0007669"/>
    <property type="project" value="UniProtKB-SubCell"/>
</dbReference>
<keyword evidence="5" id="KW-0677">Repeat</keyword>
<feature type="compositionally biased region" description="Gly residues" evidence="6">
    <location>
        <begin position="438"/>
        <end position="457"/>
    </location>
</feature>
<dbReference type="Gene3D" id="3.80.10.10">
    <property type="entry name" value="Ribonuclease Inhibitor"/>
    <property type="match status" value="1"/>
</dbReference>
<evidence type="ECO:0000256" key="1">
    <source>
        <dbReference type="ARBA" id="ARBA00004496"/>
    </source>
</evidence>
<evidence type="ECO:0000313" key="8">
    <source>
        <dbReference type="Proteomes" id="UP000751190"/>
    </source>
</evidence>
<dbReference type="EMBL" id="JAGTXO010000078">
    <property type="protein sequence ID" value="KAG8457195.1"/>
    <property type="molecule type" value="Genomic_DNA"/>
</dbReference>